<sequence>MIPISMIKTIKSVSLEHHDIICQKILNRMTLEEQLDNPLIIKDCEGLSLKKAIKSYFHIVPNEFHDHFFKAMFLSTRRNPVNHEKEVFLGFNCAKFLDVLIELGVIKGYQINVIDRNDDFEFNGAREAVSYTSHQDKSNDVNGIYLQLTLNDESVTVWTMHSEELLIAEQAWQEEVFGYKNAFASRDELFKFIMLLRATKLMIGFFCFSEKSGIGELISNIMNTYYSYFDEFKANQKNKLAISLQNGSRFLSNQPSELEKALQSLPEVVEQDSGTLNRHNIAANTNVMEFGVGSW</sequence>
<gene>
    <name evidence="1" type="ORF">HNQ55_001631</name>
</gene>
<name>A0A7X0NGS4_9GAMM</name>
<keyword evidence="2" id="KW-1185">Reference proteome</keyword>
<protein>
    <submittedName>
        <fullName evidence="1">Uncharacterized protein</fullName>
    </submittedName>
</protein>
<organism evidence="1 2">
    <name type="scientific">Thalassotalea piscium</name>
    <dbReference type="NCBI Taxonomy" id="1230533"/>
    <lineage>
        <taxon>Bacteria</taxon>
        <taxon>Pseudomonadati</taxon>
        <taxon>Pseudomonadota</taxon>
        <taxon>Gammaproteobacteria</taxon>
        <taxon>Alteromonadales</taxon>
        <taxon>Colwelliaceae</taxon>
        <taxon>Thalassotalea</taxon>
    </lineage>
</organism>
<dbReference type="EMBL" id="JACHHU010000010">
    <property type="protein sequence ID" value="MBB6543124.1"/>
    <property type="molecule type" value="Genomic_DNA"/>
</dbReference>
<dbReference type="RefSeq" id="WP_184423923.1">
    <property type="nucleotide sequence ID" value="NZ_BAABLB010000028.1"/>
</dbReference>
<evidence type="ECO:0000313" key="1">
    <source>
        <dbReference type="EMBL" id="MBB6543124.1"/>
    </source>
</evidence>
<dbReference type="AlphaFoldDB" id="A0A7X0NGS4"/>
<evidence type="ECO:0000313" key="2">
    <source>
        <dbReference type="Proteomes" id="UP000537141"/>
    </source>
</evidence>
<proteinExistence type="predicted"/>
<dbReference type="Proteomes" id="UP000537141">
    <property type="component" value="Unassembled WGS sequence"/>
</dbReference>
<reference evidence="1 2" key="1">
    <citation type="submission" date="2020-08" db="EMBL/GenBank/DDBJ databases">
        <title>Genomic Encyclopedia of Type Strains, Phase IV (KMG-IV): sequencing the most valuable type-strain genomes for metagenomic binning, comparative biology and taxonomic classification.</title>
        <authorList>
            <person name="Goeker M."/>
        </authorList>
    </citation>
    <scope>NUCLEOTIDE SEQUENCE [LARGE SCALE GENOMIC DNA]</scope>
    <source>
        <strain evidence="1 2">DSM 26287</strain>
    </source>
</reference>
<accession>A0A7X0NGS4</accession>
<comment type="caution">
    <text evidence="1">The sequence shown here is derived from an EMBL/GenBank/DDBJ whole genome shotgun (WGS) entry which is preliminary data.</text>
</comment>